<dbReference type="PROSITE" id="PS51194">
    <property type="entry name" value="HELICASE_CTER"/>
    <property type="match status" value="1"/>
</dbReference>
<dbReference type="CDD" id="cd18799">
    <property type="entry name" value="SF2_C_EcoAI-like"/>
    <property type="match status" value="1"/>
</dbReference>
<sequence length="1127" mass="129181">MVSNFSFLKDKMEYALFAPACIEAERVFSASPAMCAVGCRKALELAVKWVYAADNTMRTPYQDNLQSLIHEPTFRFALDSQTWAKLPFVVKLGNLAVHTERAVQKGDALLSLKSLFELIQWIDYCYGAQYEERFFDEQAVPDEQIAVDTQKIKEQQSLLAQKESEIERLQKRIEALSAQYTAGKQTHQAQRHFAAGDLSEYATRQRYIDLDLKMTGWQLDGTEADVWQEYPVEGMAGKPGQKGKADYVLFGKDGLPLAVVEAKRTGKDPNSGRRQAALYADCLEKKFGRRPMMFTTNGFETYFWDDKTAPQRQVSGIFSKSDLQKLMNRREERKNLEEIPIDDRITDRYYQKEAIRAVCGNIAKGYRKNLLVMATGTGKTRTASSLTDVLSRAGYVTNILFLADRTALVKQARDDFKNYLPDMSLCNLLSGKDDRNARIVFSTYPTMLNAIDNTKTEDGQKLFTPAHFDLIIIDESHRSIFKKYRAIFEYFDAILVGLTATPKTDVDRNTYDFFEMEHGVPTYAYDYETAVYTDHVLVPYYNFEITTKFEEEKGIYYDTLSEADKARYEEDFTEDDGAMPVFIPSEKLNKFIFNEQTVDRVLQDLMERGIKVAGGDRIGKSIIFAQNKRHAEFILNRFDKLYPHLKGNFAQRVICDDSYAQTIIDDFKQPEKEPHIVVSVDMMDTGIDVPECVNLVFFKKVRSKTKFWQMIGRGTRLCKGLECVDGMDGSYTDKRRFLIFDYCGNFEFFREKEKEFQGSEVKSLSEAIFSKKVRLIALLQEGNYADQDHQDFRAELIEGCRTQVTALNPELVAVRLKLRYVEKYKEASAYAALSETDKGELTTYLAPLVFMDDADEMAKRFDNFIYGMMLAALEVSSRFSYAKRQLCDLVGALMKKASIPQVKAVLPLLQSIQEEEFWENFSILRLEQARGELRSLIKFLEDGNGVKPPIITNLADPVVFEKEGQLLGPAYDFEDYRLKVNRYVNEHGDTLAIYKLTHNIPLASGDYRELERVFTQELGTKEDYQREYGDTPFGLLIRRIAKLDHEAAMAAFSQFINDQSLNQSQIAFVHKVIGYIEQNGYMENMADLMNPPFDKPVGFIKLFDSRTQTQLVQVITQIKENAIHVGA</sequence>
<dbReference type="PANTHER" id="PTHR47396:SF1">
    <property type="entry name" value="ATP-DEPENDENT HELICASE IRC3-RELATED"/>
    <property type="match status" value="1"/>
</dbReference>
<keyword evidence="1" id="KW-0175">Coiled coil</keyword>
<feature type="coiled-coil region" evidence="1">
    <location>
        <begin position="152"/>
        <end position="186"/>
    </location>
</feature>
<keyword evidence="4" id="KW-0547">Nucleotide-binding</keyword>
<dbReference type="SMART" id="SM00490">
    <property type="entry name" value="HELICc"/>
    <property type="match status" value="1"/>
</dbReference>
<evidence type="ECO:0000256" key="1">
    <source>
        <dbReference type="SAM" id="Coils"/>
    </source>
</evidence>
<dbReference type="SUPFAM" id="SSF52540">
    <property type="entry name" value="P-loop containing nucleoside triphosphate hydrolases"/>
    <property type="match status" value="2"/>
</dbReference>
<dbReference type="InterPro" id="IPR007409">
    <property type="entry name" value="Restrct_endonuc_type1_HsdR_N"/>
</dbReference>
<dbReference type="InterPro" id="IPR050742">
    <property type="entry name" value="Helicase_Restrict-Modif_Enz"/>
</dbReference>
<dbReference type="InterPro" id="IPR006935">
    <property type="entry name" value="Helicase/UvrB_N"/>
</dbReference>
<dbReference type="Pfam" id="PF13643">
    <property type="entry name" value="DUF4145"/>
    <property type="match status" value="1"/>
</dbReference>
<gene>
    <name evidence="4" type="ORF">H8711_11650</name>
</gene>
<dbReference type="InterPro" id="IPR027417">
    <property type="entry name" value="P-loop_NTPase"/>
</dbReference>
<dbReference type="GO" id="GO:0009035">
    <property type="term" value="F:type I site-specific deoxyribonuclease activity"/>
    <property type="evidence" value="ECO:0007669"/>
    <property type="project" value="UniProtKB-EC"/>
</dbReference>
<accession>A0A926I5J4</accession>
<evidence type="ECO:0000259" key="3">
    <source>
        <dbReference type="PROSITE" id="PS51194"/>
    </source>
</evidence>
<keyword evidence="4" id="KW-0347">Helicase</keyword>
<keyword evidence="5" id="KW-1185">Reference proteome</keyword>
<dbReference type="GO" id="GO:0004386">
    <property type="term" value="F:helicase activity"/>
    <property type="evidence" value="ECO:0007669"/>
    <property type="project" value="UniProtKB-KW"/>
</dbReference>
<dbReference type="InterPro" id="IPR013670">
    <property type="entry name" value="EcoEI_R_C_dom"/>
</dbReference>
<dbReference type="Proteomes" id="UP000653127">
    <property type="component" value="Unassembled WGS sequence"/>
</dbReference>
<dbReference type="InterPro" id="IPR001650">
    <property type="entry name" value="Helicase_C-like"/>
</dbReference>
<dbReference type="CDD" id="cd18032">
    <property type="entry name" value="DEXHc_RE_I_III_res"/>
    <property type="match status" value="1"/>
</dbReference>
<dbReference type="InterPro" id="IPR025285">
    <property type="entry name" value="DUF4145"/>
</dbReference>
<dbReference type="AlphaFoldDB" id="A0A926I5J4"/>
<dbReference type="Gene3D" id="3.90.1570.30">
    <property type="match status" value="1"/>
</dbReference>
<evidence type="ECO:0000313" key="5">
    <source>
        <dbReference type="Proteomes" id="UP000653127"/>
    </source>
</evidence>
<feature type="domain" description="Helicase C-terminal" evidence="3">
    <location>
        <begin position="597"/>
        <end position="772"/>
    </location>
</feature>
<name>A0A926I5J4_9FIRM</name>
<dbReference type="PANTHER" id="PTHR47396">
    <property type="entry name" value="TYPE I RESTRICTION ENZYME ECOKI R PROTEIN"/>
    <property type="match status" value="1"/>
</dbReference>
<dbReference type="GO" id="GO:0005829">
    <property type="term" value="C:cytosol"/>
    <property type="evidence" value="ECO:0007669"/>
    <property type="project" value="TreeGrafter"/>
</dbReference>
<dbReference type="Gene3D" id="3.40.50.300">
    <property type="entry name" value="P-loop containing nucleotide triphosphate hydrolases"/>
    <property type="match status" value="2"/>
</dbReference>
<reference evidence="4" key="1">
    <citation type="submission" date="2020-08" db="EMBL/GenBank/DDBJ databases">
        <title>Genome public.</title>
        <authorList>
            <person name="Liu C."/>
            <person name="Sun Q."/>
        </authorList>
    </citation>
    <scope>NUCLEOTIDE SEQUENCE</scope>
    <source>
        <strain evidence="4">NSJ-31</strain>
    </source>
</reference>
<proteinExistence type="predicted"/>
<dbReference type="Pfam" id="PF00271">
    <property type="entry name" value="Helicase_C"/>
    <property type="match status" value="1"/>
</dbReference>
<dbReference type="GO" id="GO:0003677">
    <property type="term" value="F:DNA binding"/>
    <property type="evidence" value="ECO:0007669"/>
    <property type="project" value="UniProtKB-KW"/>
</dbReference>
<protein>
    <submittedName>
        <fullName evidence="4">DEAD/DEAH box helicase family protein</fullName>
    </submittedName>
</protein>
<dbReference type="Pfam" id="PF04313">
    <property type="entry name" value="HSDR_N"/>
    <property type="match status" value="1"/>
</dbReference>
<dbReference type="EMBL" id="JACRST010000025">
    <property type="protein sequence ID" value="MBC8547578.1"/>
    <property type="molecule type" value="Genomic_DNA"/>
</dbReference>
<dbReference type="RefSeq" id="WP_249283619.1">
    <property type="nucleotide sequence ID" value="NZ_JACRST010000025.1"/>
</dbReference>
<dbReference type="PROSITE" id="PS51192">
    <property type="entry name" value="HELICASE_ATP_BIND_1"/>
    <property type="match status" value="1"/>
</dbReference>
<dbReference type="InterPro" id="IPR014001">
    <property type="entry name" value="Helicase_ATP-bd"/>
</dbReference>
<comment type="caution">
    <text evidence="4">The sequence shown here is derived from an EMBL/GenBank/DDBJ whole genome shotgun (WGS) entry which is preliminary data.</text>
</comment>
<evidence type="ECO:0000313" key="4">
    <source>
        <dbReference type="EMBL" id="MBC8547578.1"/>
    </source>
</evidence>
<dbReference type="Pfam" id="PF08463">
    <property type="entry name" value="EcoEI_R_C"/>
    <property type="match status" value="1"/>
</dbReference>
<organism evidence="4 5">
    <name type="scientific">Ligaoa zhengdingensis</name>
    <dbReference type="NCBI Taxonomy" id="2763658"/>
    <lineage>
        <taxon>Bacteria</taxon>
        <taxon>Bacillati</taxon>
        <taxon>Bacillota</taxon>
        <taxon>Clostridia</taxon>
        <taxon>Eubacteriales</taxon>
        <taxon>Oscillospiraceae</taxon>
        <taxon>Ligaoa</taxon>
    </lineage>
</organism>
<dbReference type="GO" id="GO:0009307">
    <property type="term" value="P:DNA restriction-modification system"/>
    <property type="evidence" value="ECO:0007669"/>
    <property type="project" value="UniProtKB-KW"/>
</dbReference>
<dbReference type="GO" id="GO:0005524">
    <property type="term" value="F:ATP binding"/>
    <property type="evidence" value="ECO:0007669"/>
    <property type="project" value="UniProtKB-KW"/>
</dbReference>
<evidence type="ECO:0000259" key="2">
    <source>
        <dbReference type="PROSITE" id="PS51192"/>
    </source>
</evidence>
<keyword evidence="4" id="KW-0378">Hydrolase</keyword>
<dbReference type="Pfam" id="PF04851">
    <property type="entry name" value="ResIII"/>
    <property type="match status" value="1"/>
</dbReference>
<keyword evidence="4" id="KW-0067">ATP-binding</keyword>
<feature type="domain" description="Helicase ATP-binding" evidence="2">
    <location>
        <begin position="360"/>
        <end position="520"/>
    </location>
</feature>
<dbReference type="SMART" id="SM00487">
    <property type="entry name" value="DEXDc"/>
    <property type="match status" value="1"/>
</dbReference>